<dbReference type="AlphaFoldDB" id="X1TMJ3"/>
<gene>
    <name evidence="1" type="ORF">S12H4_34068</name>
</gene>
<evidence type="ECO:0000313" key="1">
    <source>
        <dbReference type="EMBL" id="GAI88795.1"/>
    </source>
</evidence>
<accession>X1TMJ3</accession>
<proteinExistence type="predicted"/>
<organism evidence="1">
    <name type="scientific">marine sediment metagenome</name>
    <dbReference type="NCBI Taxonomy" id="412755"/>
    <lineage>
        <taxon>unclassified sequences</taxon>
        <taxon>metagenomes</taxon>
        <taxon>ecological metagenomes</taxon>
    </lineage>
</organism>
<name>X1TMJ3_9ZZZZ</name>
<protein>
    <submittedName>
        <fullName evidence="1">Uncharacterized protein</fullName>
    </submittedName>
</protein>
<feature type="non-terminal residue" evidence="1">
    <location>
        <position position="272"/>
    </location>
</feature>
<dbReference type="EMBL" id="BARW01020129">
    <property type="protein sequence ID" value="GAI88795.1"/>
    <property type="molecule type" value="Genomic_DNA"/>
</dbReference>
<comment type="caution">
    <text evidence="1">The sequence shown here is derived from an EMBL/GenBank/DDBJ whole genome shotgun (WGS) entry which is preliminary data.</text>
</comment>
<feature type="non-terminal residue" evidence="1">
    <location>
        <position position="1"/>
    </location>
</feature>
<sequence length="272" mass="29419">TEQDIEEGCRRPLNVEGSYAVYHATKGKVHSSQAEAEKYKVGKAFHIYRPIAEDALGNKAWCALHIDGYTDPKNLTITVPQQFLDEATYPVTIDPDFGEEGEGSSWQDIATDTGSSRAGTAWPMPAPGGTVNWVKAYLQGDVPCDVKAIINQKDSVAANQHGEIAGPVANLDCIAAAHWEEFTFADEELTQGVNYTPNVLGNNADMGKGEAYNVAYDENGAAFSCKKTGTADYAIPSDPWFAAPEDPVRDYSIYCNYDELAPPPGWTGKISG</sequence>
<reference evidence="1" key="1">
    <citation type="journal article" date="2014" name="Front. Microbiol.">
        <title>High frequency of phylogenetically diverse reductive dehalogenase-homologous genes in deep subseafloor sedimentary metagenomes.</title>
        <authorList>
            <person name="Kawai M."/>
            <person name="Futagami T."/>
            <person name="Toyoda A."/>
            <person name="Takaki Y."/>
            <person name="Nishi S."/>
            <person name="Hori S."/>
            <person name="Arai W."/>
            <person name="Tsubouchi T."/>
            <person name="Morono Y."/>
            <person name="Uchiyama I."/>
            <person name="Ito T."/>
            <person name="Fujiyama A."/>
            <person name="Inagaki F."/>
            <person name="Takami H."/>
        </authorList>
    </citation>
    <scope>NUCLEOTIDE SEQUENCE</scope>
    <source>
        <strain evidence="1">Expedition CK06-06</strain>
    </source>
</reference>